<reference evidence="3 4" key="1">
    <citation type="submission" date="2024-04" db="EMBL/GenBank/DDBJ databases">
        <title>Novel species of the genus Ideonella isolated from streams.</title>
        <authorList>
            <person name="Lu H."/>
        </authorList>
    </citation>
    <scope>NUCLEOTIDE SEQUENCE [LARGE SCALE GENOMIC DNA]</scope>
    <source>
        <strain evidence="3 4">BYS139W</strain>
    </source>
</reference>
<accession>A0ABU9BGG4</accession>
<keyword evidence="1" id="KW-0378">Hydrolase</keyword>
<protein>
    <submittedName>
        <fullName evidence="3">SMP-30/gluconolactonase/LRE family protein</fullName>
    </submittedName>
</protein>
<gene>
    <name evidence="3" type="ORF">AACH11_24085</name>
</gene>
<feature type="domain" description="SMP-30/Gluconolactonase/LRE-like region" evidence="2">
    <location>
        <begin position="78"/>
        <end position="259"/>
    </location>
</feature>
<comment type="caution">
    <text evidence="3">The sequence shown here is derived from an EMBL/GenBank/DDBJ whole genome shotgun (WGS) entry which is preliminary data.</text>
</comment>
<proteinExistence type="predicted"/>
<dbReference type="PANTHER" id="PTHR47572">
    <property type="entry name" value="LIPOPROTEIN-RELATED"/>
    <property type="match status" value="1"/>
</dbReference>
<dbReference type="Pfam" id="PF08450">
    <property type="entry name" value="SGL"/>
    <property type="match status" value="1"/>
</dbReference>
<dbReference type="InterPro" id="IPR011042">
    <property type="entry name" value="6-blade_b-propeller_TolB-like"/>
</dbReference>
<dbReference type="RefSeq" id="WP_341376835.1">
    <property type="nucleotide sequence ID" value="NZ_JBBUTF010000038.1"/>
</dbReference>
<evidence type="ECO:0000256" key="1">
    <source>
        <dbReference type="ARBA" id="ARBA00022801"/>
    </source>
</evidence>
<dbReference type="InterPro" id="IPR051262">
    <property type="entry name" value="SMP-30/CGR1_Lactonase"/>
</dbReference>
<dbReference type="SUPFAM" id="SSF63829">
    <property type="entry name" value="Calcium-dependent phosphotriesterase"/>
    <property type="match status" value="1"/>
</dbReference>
<name>A0ABU9BGG4_9BURK</name>
<dbReference type="PANTHER" id="PTHR47572:SF4">
    <property type="entry name" value="LACTONASE DRP35"/>
    <property type="match status" value="1"/>
</dbReference>
<evidence type="ECO:0000313" key="3">
    <source>
        <dbReference type="EMBL" id="MEK8029047.1"/>
    </source>
</evidence>
<dbReference type="Proteomes" id="UP001368500">
    <property type="component" value="Unassembled WGS sequence"/>
</dbReference>
<evidence type="ECO:0000259" key="2">
    <source>
        <dbReference type="Pfam" id="PF08450"/>
    </source>
</evidence>
<dbReference type="EMBL" id="JBBUTF010000038">
    <property type="protein sequence ID" value="MEK8029047.1"/>
    <property type="molecule type" value="Genomic_DNA"/>
</dbReference>
<dbReference type="Gene3D" id="2.120.10.30">
    <property type="entry name" value="TolB, C-terminal domain"/>
    <property type="match status" value="1"/>
</dbReference>
<keyword evidence="4" id="KW-1185">Reference proteome</keyword>
<evidence type="ECO:0000313" key="4">
    <source>
        <dbReference type="Proteomes" id="UP001368500"/>
    </source>
</evidence>
<dbReference type="InterPro" id="IPR013658">
    <property type="entry name" value="SGL"/>
</dbReference>
<sequence>MSTFHNPLSGWQVDRREIRNIGVDLQRPECILAERDGTIWTADARGVMRIGADGHQQLIRQQGVSTNTLDARSLVMGGSLPNGIAFNRDGDILIANFGNDTIELMTRDGQSRTLHTEIDGQPLGKMNFVLTDSRDRIWFTVTTRRVPWTASINEKTADGYIGLIDERGIRIVADGFVGTNEIRFDADEQHLYVAETNARRISRLRVQPDGSLSDRCVYGPSDLGGFPDGFAVDSLGNLWITLVLTERLIALTPQGEVLTLLDDGRPEALAVYEQHYRAGTTTPELMGACKGELAPMMASITFGGPDLRTVHLGSLAGTTLPSFRSPVAGLALPHWTRG</sequence>
<organism evidence="3 4">
    <name type="scientific">Pseudaquabacterium rugosum</name>
    <dbReference type="NCBI Taxonomy" id="2984194"/>
    <lineage>
        <taxon>Bacteria</taxon>
        <taxon>Pseudomonadati</taxon>
        <taxon>Pseudomonadota</taxon>
        <taxon>Betaproteobacteria</taxon>
        <taxon>Burkholderiales</taxon>
        <taxon>Sphaerotilaceae</taxon>
        <taxon>Pseudaquabacterium</taxon>
    </lineage>
</organism>